<feature type="signal peptide" evidence="3">
    <location>
        <begin position="1"/>
        <end position="20"/>
    </location>
</feature>
<dbReference type="SMART" id="SM00932">
    <property type="entry name" value="Nfu_N"/>
    <property type="match status" value="1"/>
</dbReference>
<dbReference type="Pfam" id="PF08712">
    <property type="entry name" value="Nfu_N"/>
    <property type="match status" value="1"/>
</dbReference>
<dbReference type="InterPro" id="IPR014824">
    <property type="entry name" value="Nfu/NifU_N"/>
</dbReference>
<comment type="similarity">
    <text evidence="1">Belongs to the NifU family.</text>
</comment>
<evidence type="ECO:0000256" key="1">
    <source>
        <dbReference type="ARBA" id="ARBA00006420"/>
    </source>
</evidence>
<reference evidence="5 6" key="1">
    <citation type="journal article" date="2015" name="Sci. Rep.">
        <title>The genome of Leishmania panamensis: insights into genomics of the L. (Viannia) subgenus.</title>
        <authorList>
            <person name="Llanes A."/>
            <person name="Restrepo C.M."/>
            <person name="Vecchio G.D."/>
            <person name="Anguizola F.J."/>
            <person name="Lleonart R."/>
        </authorList>
    </citation>
    <scope>NUCLEOTIDE SEQUENCE [LARGE SCALE GENOMIC DNA]</scope>
    <source>
        <strain evidence="5 6">MHOM/PA/94/PSC-1</strain>
    </source>
</reference>
<dbReference type="FunFam" id="3.30.1370.70:FF:000004">
    <property type="entry name" value="HIRA-interacting protein 5, putative"/>
    <property type="match status" value="1"/>
</dbReference>
<name>A0A088RZB9_LEIPA</name>
<dbReference type="GO" id="GO:0016226">
    <property type="term" value="P:iron-sulfur cluster assembly"/>
    <property type="evidence" value="ECO:0007669"/>
    <property type="project" value="InterPro"/>
</dbReference>
<keyword evidence="3" id="KW-0732">Signal</keyword>
<feature type="domain" description="Scaffold protein Nfu/NifU N-terminal" evidence="4">
    <location>
        <begin position="54"/>
        <end position="135"/>
    </location>
</feature>
<dbReference type="Gene3D" id="3.30.1370.70">
    <property type="entry name" value="Scaffold protein Nfu/NifU, N-terminal domain"/>
    <property type="match status" value="1"/>
</dbReference>
<dbReference type="eggNOG" id="KOG2358">
    <property type="taxonomic scope" value="Eukaryota"/>
</dbReference>
<proteinExistence type="inferred from homology"/>
<dbReference type="Proteomes" id="UP000063063">
    <property type="component" value="Chromosome 33"/>
</dbReference>
<dbReference type="VEuPathDB" id="TriTrypDB:LPMP_330560"/>
<dbReference type="GO" id="GO:0051536">
    <property type="term" value="F:iron-sulfur cluster binding"/>
    <property type="evidence" value="ECO:0007669"/>
    <property type="project" value="InterPro"/>
</dbReference>
<protein>
    <recommendedName>
        <fullName evidence="4">Scaffold protein Nfu/NifU N-terminal domain-containing protein</fullName>
    </recommendedName>
</protein>
<dbReference type="Pfam" id="PF01106">
    <property type="entry name" value="NifU"/>
    <property type="match status" value="1"/>
</dbReference>
<dbReference type="SUPFAM" id="SSF110836">
    <property type="entry name" value="Hypothetical protein SAV1430"/>
    <property type="match status" value="1"/>
</dbReference>
<dbReference type="PANTHER" id="PTHR11178">
    <property type="entry name" value="IRON-SULFUR CLUSTER SCAFFOLD PROTEIN NFU-RELATED"/>
    <property type="match status" value="1"/>
</dbReference>
<feature type="region of interest" description="Disordered" evidence="2">
    <location>
        <begin position="145"/>
        <end position="186"/>
    </location>
</feature>
<organism evidence="5 6">
    <name type="scientific">Leishmania panamensis</name>
    <dbReference type="NCBI Taxonomy" id="5679"/>
    <lineage>
        <taxon>Eukaryota</taxon>
        <taxon>Discoba</taxon>
        <taxon>Euglenozoa</taxon>
        <taxon>Kinetoplastea</taxon>
        <taxon>Metakinetoplastina</taxon>
        <taxon>Trypanosomatida</taxon>
        <taxon>Trypanosomatidae</taxon>
        <taxon>Leishmaniinae</taxon>
        <taxon>Leishmania</taxon>
        <taxon>Leishmania guyanensis species complex</taxon>
    </lineage>
</organism>
<feature type="chain" id="PRO_5001839156" description="Scaffold protein Nfu/NifU N-terminal domain-containing protein" evidence="3">
    <location>
        <begin position="21"/>
        <end position="435"/>
    </location>
</feature>
<evidence type="ECO:0000259" key="4">
    <source>
        <dbReference type="SMART" id="SM00932"/>
    </source>
</evidence>
<dbReference type="KEGG" id="lpan:LPMP_330560"/>
<dbReference type="InterPro" id="IPR036498">
    <property type="entry name" value="Nfu/NifU_N_sf"/>
</dbReference>
<gene>
    <name evidence="5" type="ORF">LPMP_330560</name>
</gene>
<evidence type="ECO:0000313" key="6">
    <source>
        <dbReference type="Proteomes" id="UP000063063"/>
    </source>
</evidence>
<keyword evidence="6" id="KW-1185">Reference proteome</keyword>
<dbReference type="GeneID" id="22578209"/>
<dbReference type="RefSeq" id="XP_010702149.1">
    <property type="nucleotide sequence ID" value="XM_010703847.1"/>
</dbReference>
<dbReference type="OrthoDB" id="565552at2759"/>
<dbReference type="SUPFAM" id="SSF117916">
    <property type="entry name" value="Fe-S cluster assembly (FSCA) domain-like"/>
    <property type="match status" value="1"/>
</dbReference>
<evidence type="ECO:0000256" key="3">
    <source>
        <dbReference type="SAM" id="SignalP"/>
    </source>
</evidence>
<dbReference type="InterPro" id="IPR001075">
    <property type="entry name" value="NIF_FeS_clus_asmbl_NifU_C"/>
</dbReference>
<dbReference type="GO" id="GO:0005506">
    <property type="term" value="F:iron ion binding"/>
    <property type="evidence" value="ECO:0007669"/>
    <property type="project" value="InterPro"/>
</dbReference>
<evidence type="ECO:0000256" key="2">
    <source>
        <dbReference type="SAM" id="MobiDB-lite"/>
    </source>
</evidence>
<dbReference type="InterPro" id="IPR034904">
    <property type="entry name" value="FSCA_dom_sf"/>
</dbReference>
<dbReference type="AlphaFoldDB" id="A0A088RZB9"/>
<dbReference type="Gene3D" id="3.30.300.130">
    <property type="entry name" value="Fe-S cluster assembly (FSCA)"/>
    <property type="match status" value="1"/>
</dbReference>
<evidence type="ECO:0000313" key="5">
    <source>
        <dbReference type="EMBL" id="AIO01349.1"/>
    </source>
</evidence>
<dbReference type="VEuPathDB" id="TriTrypDB:LPAL13_330010200"/>
<accession>A0A088RZB9</accession>
<dbReference type="GO" id="GO:0005739">
    <property type="term" value="C:mitochondrion"/>
    <property type="evidence" value="ECO:0007669"/>
    <property type="project" value="TreeGrafter"/>
</dbReference>
<dbReference type="PANTHER" id="PTHR11178:SF52">
    <property type="entry name" value="PROTEIN 5, PUTATIVE-RELATED"/>
    <property type="match status" value="1"/>
</dbReference>
<feature type="compositionally biased region" description="Low complexity" evidence="2">
    <location>
        <begin position="145"/>
        <end position="162"/>
    </location>
</feature>
<dbReference type="EMBL" id="CP009402">
    <property type="protein sequence ID" value="AIO01349.1"/>
    <property type="molecule type" value="Genomic_DNA"/>
</dbReference>
<sequence length="435" mass="46377">MAAYMRLGGLTVSFMALTSASLTTWRRGLASRQSALCSSLVPCCCRTPQRTVFVRFQPTPNDACYKFYVDHMQFLPPHAHTMLFNRTNSYLSPLAHALLEALPMVEEVTVGASFVTVKRVEMADTEAAARYFAMTFHGVQQSNEADEAAAAARSQALQQHAADAMNEDCESGGEAAAQPCSGDAAPTASSFSTAGASFDIGGFTISSSSRDNQIDEAVLQSLIVATDWSELKFHVSALLTDHICSGNSHVDPNAPNPHADTVAEAGDSEVVLMIKELVATTIRPQLQEDGGDLRFVGFDPVLGDVRVELLGACRTCKNSKTALVDLIERTTRHWIPEVKAIKEVSRMTSTFEELAAHHSTAAAVGATGFSSSSLKDRLTEEVDDGFLNAKGRVQFSSSPTLASARAASGAYKIVREVRASSVGEATTTCPAAAPS</sequence>